<dbReference type="Pfam" id="PF02033">
    <property type="entry name" value="RBFA"/>
    <property type="match status" value="1"/>
</dbReference>
<dbReference type="InterPro" id="IPR039212">
    <property type="entry name" value="RBFA_mitochondrial"/>
</dbReference>
<evidence type="ECO:0000313" key="2">
    <source>
        <dbReference type="Proteomes" id="UP001059041"/>
    </source>
</evidence>
<sequence length="230" mass="26148">MLAVKRILCSKEWTLSPYTTAITRMMCHITARHELLADQRVSWLMTYKERCIYSSACLSGGNKLMKMLANKKKKHWYKTPLQSRPLGLPDFVKPSKKNLEDSVRVRTLNNIIYKAVTDLLNSYEVNSDIAAYNIQISKVSLPPDFSSCRIYWKTSLSAEQDGQIQHALDKCAPRIRYLLISHQILGGVPPLVFIRDKQYAAMMEVENLLKIADYGSGEDEINNSSISDVG</sequence>
<organism evidence="1 2">
    <name type="scientific">Triplophysa rosa</name>
    <name type="common">Cave loach</name>
    <dbReference type="NCBI Taxonomy" id="992332"/>
    <lineage>
        <taxon>Eukaryota</taxon>
        <taxon>Metazoa</taxon>
        <taxon>Chordata</taxon>
        <taxon>Craniata</taxon>
        <taxon>Vertebrata</taxon>
        <taxon>Euteleostomi</taxon>
        <taxon>Actinopterygii</taxon>
        <taxon>Neopterygii</taxon>
        <taxon>Teleostei</taxon>
        <taxon>Ostariophysi</taxon>
        <taxon>Cypriniformes</taxon>
        <taxon>Nemacheilidae</taxon>
        <taxon>Triplophysa</taxon>
    </lineage>
</organism>
<dbReference type="GO" id="GO:0006364">
    <property type="term" value="P:rRNA processing"/>
    <property type="evidence" value="ECO:0007669"/>
    <property type="project" value="InterPro"/>
</dbReference>
<dbReference type="PANTHER" id="PTHR14725:SF0">
    <property type="entry name" value="RIBOSOME-BINDING FACTOR A, MITOCHONDRIAL-RELATED"/>
    <property type="match status" value="1"/>
</dbReference>
<dbReference type="InterPro" id="IPR023799">
    <property type="entry name" value="RbfA_dom_sf"/>
</dbReference>
<name>A0A9W7WQ29_TRIRA</name>
<comment type="caution">
    <text evidence="1">The sequence shown here is derived from an EMBL/GenBank/DDBJ whole genome shotgun (WGS) entry which is preliminary data.</text>
</comment>
<dbReference type="InterPro" id="IPR000238">
    <property type="entry name" value="RbfA"/>
</dbReference>
<dbReference type="EMBL" id="JAFHDT010000008">
    <property type="protein sequence ID" value="KAI7806256.1"/>
    <property type="molecule type" value="Genomic_DNA"/>
</dbReference>
<proteinExistence type="predicted"/>
<accession>A0A9W7WQ29</accession>
<protein>
    <submittedName>
        <fullName evidence="1">Ribosome-binding factor A</fullName>
    </submittedName>
</protein>
<evidence type="ECO:0000313" key="1">
    <source>
        <dbReference type="EMBL" id="KAI7806256.1"/>
    </source>
</evidence>
<dbReference type="InterPro" id="IPR015946">
    <property type="entry name" value="KH_dom-like_a/b"/>
</dbReference>
<dbReference type="Gene3D" id="3.30.300.20">
    <property type="match status" value="1"/>
</dbReference>
<reference evidence="1" key="1">
    <citation type="submission" date="2021-02" db="EMBL/GenBank/DDBJ databases">
        <title>Comparative genomics reveals that relaxation of natural selection precedes convergent phenotypic evolution of cavefish.</title>
        <authorList>
            <person name="Peng Z."/>
        </authorList>
    </citation>
    <scope>NUCLEOTIDE SEQUENCE</scope>
    <source>
        <tissue evidence="1">Muscle</tissue>
    </source>
</reference>
<dbReference type="Proteomes" id="UP001059041">
    <property type="component" value="Linkage Group LG8"/>
</dbReference>
<gene>
    <name evidence="1" type="ORF">IRJ41_002785</name>
</gene>
<dbReference type="PANTHER" id="PTHR14725">
    <property type="entry name" value="RIBOSOME-BINDING FACTOR A, MITOCHONDRIAL-RELATED"/>
    <property type="match status" value="1"/>
</dbReference>
<dbReference type="SUPFAM" id="SSF89919">
    <property type="entry name" value="Ribosome-binding factor A, RbfA"/>
    <property type="match status" value="1"/>
</dbReference>
<keyword evidence="2" id="KW-1185">Reference proteome</keyword>
<dbReference type="AlphaFoldDB" id="A0A9W7WQ29"/>